<evidence type="ECO:0000313" key="13">
    <source>
        <dbReference type="Proteomes" id="UP000799444"/>
    </source>
</evidence>
<evidence type="ECO:0000256" key="2">
    <source>
        <dbReference type="ARBA" id="ARBA00022481"/>
    </source>
</evidence>
<comment type="similarity">
    <text evidence="1">Belongs to the synaptobrevin family.</text>
</comment>
<keyword evidence="5" id="KW-0449">Lipoprotein</keyword>
<sequence>MRIYYIGVWRNEKGKDTMQLCADEFLKDFNYFSKKAVREILEWSAGVVAQRTSPGSRNSAPADEKEKEDETPRKPDKDVMWVHAYGRSEGVCGIAISDGEYDARICHSLINKFLDDFITKYPRTSYVNLPKTPNPTNPLPLPGLEDYIVKYQDPGQADPITKIQQELNDTKIVLHKTIEGVLERGEKVDNLVAKSEGLSASSKMFYTQAKKQNSCCIVM</sequence>
<dbReference type="AlphaFoldDB" id="A0A9P4QVS4"/>
<dbReference type="Gene3D" id="3.30.450.50">
    <property type="entry name" value="Longin domain"/>
    <property type="match status" value="1"/>
</dbReference>
<dbReference type="PANTHER" id="PTHR45806">
    <property type="entry name" value="SYNAPTOBREVIN HOMOLOG YKT6"/>
    <property type="match status" value="1"/>
</dbReference>
<evidence type="ECO:0000313" key="12">
    <source>
        <dbReference type="EMBL" id="KAF2731846.1"/>
    </source>
</evidence>
<keyword evidence="2" id="KW-0488">Methylation</keyword>
<feature type="domain" description="V-SNARE coiled-coil homology" evidence="11">
    <location>
        <begin position="159"/>
        <end position="219"/>
    </location>
</feature>
<reference evidence="12" key="1">
    <citation type="journal article" date="2020" name="Stud. Mycol.">
        <title>101 Dothideomycetes genomes: a test case for predicting lifestyles and emergence of pathogens.</title>
        <authorList>
            <person name="Haridas S."/>
            <person name="Albert R."/>
            <person name="Binder M."/>
            <person name="Bloem J."/>
            <person name="Labutti K."/>
            <person name="Salamov A."/>
            <person name="Andreopoulos B."/>
            <person name="Baker S."/>
            <person name="Barry K."/>
            <person name="Bills G."/>
            <person name="Bluhm B."/>
            <person name="Cannon C."/>
            <person name="Castanera R."/>
            <person name="Culley D."/>
            <person name="Daum C."/>
            <person name="Ezra D."/>
            <person name="Gonzalez J."/>
            <person name="Henrissat B."/>
            <person name="Kuo A."/>
            <person name="Liang C."/>
            <person name="Lipzen A."/>
            <person name="Lutzoni F."/>
            <person name="Magnuson J."/>
            <person name="Mondo S."/>
            <person name="Nolan M."/>
            <person name="Ohm R."/>
            <person name="Pangilinan J."/>
            <person name="Park H.-J."/>
            <person name="Ramirez L."/>
            <person name="Alfaro M."/>
            <person name="Sun H."/>
            <person name="Tritt A."/>
            <person name="Yoshinaga Y."/>
            <person name="Zwiers L.-H."/>
            <person name="Turgeon B."/>
            <person name="Goodwin S."/>
            <person name="Spatafora J."/>
            <person name="Crous P."/>
            <person name="Grigoriev I."/>
        </authorList>
    </citation>
    <scope>NUCLEOTIDE SEQUENCE</scope>
    <source>
        <strain evidence="12">CBS 125425</strain>
    </source>
</reference>
<protein>
    <submittedName>
        <fullName evidence="12">Snare protein</fullName>
    </submittedName>
</protein>
<organism evidence="12 13">
    <name type="scientific">Polyplosphaeria fusca</name>
    <dbReference type="NCBI Taxonomy" id="682080"/>
    <lineage>
        <taxon>Eukaryota</taxon>
        <taxon>Fungi</taxon>
        <taxon>Dikarya</taxon>
        <taxon>Ascomycota</taxon>
        <taxon>Pezizomycotina</taxon>
        <taxon>Dothideomycetes</taxon>
        <taxon>Pleosporomycetidae</taxon>
        <taxon>Pleosporales</taxon>
        <taxon>Tetraplosphaeriaceae</taxon>
        <taxon>Polyplosphaeria</taxon>
    </lineage>
</organism>
<evidence type="ECO:0000256" key="3">
    <source>
        <dbReference type="ARBA" id="ARBA00023136"/>
    </source>
</evidence>
<dbReference type="GO" id="GO:0005484">
    <property type="term" value="F:SNAP receptor activity"/>
    <property type="evidence" value="ECO:0007669"/>
    <property type="project" value="TreeGrafter"/>
</dbReference>
<evidence type="ECO:0000256" key="9">
    <source>
        <dbReference type="SAM" id="MobiDB-lite"/>
    </source>
</evidence>
<dbReference type="PANTHER" id="PTHR45806:SF1">
    <property type="entry name" value="SYNAPTOBREVIN HOMOLOG YKT6"/>
    <property type="match status" value="1"/>
</dbReference>
<dbReference type="PROSITE" id="PS50859">
    <property type="entry name" value="LONGIN"/>
    <property type="match status" value="1"/>
</dbReference>
<dbReference type="Proteomes" id="UP000799444">
    <property type="component" value="Unassembled WGS sequence"/>
</dbReference>
<dbReference type="EMBL" id="ML996188">
    <property type="protein sequence ID" value="KAF2731846.1"/>
    <property type="molecule type" value="Genomic_DNA"/>
</dbReference>
<accession>A0A9P4QVS4</accession>
<keyword evidence="3" id="KW-0472">Membrane</keyword>
<evidence type="ECO:0000256" key="8">
    <source>
        <dbReference type="PROSITE-ProRule" id="PRU00290"/>
    </source>
</evidence>
<evidence type="ECO:0000259" key="11">
    <source>
        <dbReference type="PROSITE" id="PS50892"/>
    </source>
</evidence>
<gene>
    <name evidence="12" type="ORF">EJ04DRAFT_514312</name>
</gene>
<feature type="region of interest" description="Disordered" evidence="9">
    <location>
        <begin position="51"/>
        <end position="77"/>
    </location>
</feature>
<dbReference type="Pfam" id="PF00957">
    <property type="entry name" value="Synaptobrevin"/>
    <property type="match status" value="1"/>
</dbReference>
<dbReference type="SMART" id="SM01270">
    <property type="entry name" value="Longin"/>
    <property type="match status" value="1"/>
</dbReference>
<evidence type="ECO:0000256" key="4">
    <source>
        <dbReference type="ARBA" id="ARBA00023139"/>
    </source>
</evidence>
<dbReference type="InterPro" id="IPR010908">
    <property type="entry name" value="Longin_dom"/>
</dbReference>
<dbReference type="InterPro" id="IPR045848">
    <property type="entry name" value="R-SNARE_YKT6"/>
</dbReference>
<evidence type="ECO:0000259" key="10">
    <source>
        <dbReference type="PROSITE" id="PS50859"/>
    </source>
</evidence>
<evidence type="ECO:0000256" key="1">
    <source>
        <dbReference type="ARBA" id="ARBA00008025"/>
    </source>
</evidence>
<evidence type="ECO:0000256" key="7">
    <source>
        <dbReference type="ARBA" id="ARBA00046278"/>
    </source>
</evidence>
<dbReference type="SUPFAM" id="SSF64356">
    <property type="entry name" value="SNARE-like"/>
    <property type="match status" value="1"/>
</dbReference>
<dbReference type="Pfam" id="PF13774">
    <property type="entry name" value="Longin"/>
    <property type="match status" value="1"/>
</dbReference>
<dbReference type="PROSITE" id="PS50892">
    <property type="entry name" value="V_SNARE"/>
    <property type="match status" value="1"/>
</dbReference>
<dbReference type="SUPFAM" id="SSF58038">
    <property type="entry name" value="SNARE fusion complex"/>
    <property type="match status" value="1"/>
</dbReference>
<comment type="subcellular location">
    <subcellularLocation>
        <location evidence="7">Endomembrane system</location>
        <topology evidence="7">Lipid-anchor</topology>
        <orientation evidence="7">Cytoplasmic side</orientation>
    </subcellularLocation>
</comment>
<feature type="domain" description="Longin" evidence="10">
    <location>
        <begin position="83"/>
        <end position="123"/>
    </location>
</feature>
<evidence type="ECO:0000256" key="5">
    <source>
        <dbReference type="ARBA" id="ARBA00023288"/>
    </source>
</evidence>
<keyword evidence="8" id="KW-0175">Coiled coil</keyword>
<keyword evidence="4" id="KW-0564">Palmitate</keyword>
<dbReference type="InterPro" id="IPR011012">
    <property type="entry name" value="Longin-like_dom_sf"/>
</dbReference>
<keyword evidence="13" id="KW-1185">Reference proteome</keyword>
<feature type="compositionally biased region" description="Basic and acidic residues" evidence="9">
    <location>
        <begin position="62"/>
        <end position="77"/>
    </location>
</feature>
<dbReference type="GO" id="GO:0005794">
    <property type="term" value="C:Golgi apparatus"/>
    <property type="evidence" value="ECO:0007669"/>
    <property type="project" value="TreeGrafter"/>
</dbReference>
<dbReference type="CDD" id="cd14824">
    <property type="entry name" value="Longin"/>
    <property type="match status" value="1"/>
</dbReference>
<comment type="caution">
    <text evidence="12">The sequence shown here is derived from an EMBL/GenBank/DDBJ whole genome shotgun (WGS) entry which is preliminary data.</text>
</comment>
<dbReference type="Gene3D" id="1.20.5.110">
    <property type="match status" value="1"/>
</dbReference>
<evidence type="ECO:0000256" key="6">
    <source>
        <dbReference type="ARBA" id="ARBA00023289"/>
    </source>
</evidence>
<name>A0A9P4QVS4_9PLEO</name>
<keyword evidence="6" id="KW-0636">Prenylation</keyword>
<dbReference type="InterPro" id="IPR042855">
    <property type="entry name" value="V_SNARE_CC"/>
</dbReference>
<dbReference type="OrthoDB" id="27923at2759"/>
<dbReference type="GO" id="GO:0006888">
    <property type="term" value="P:endoplasmic reticulum to Golgi vesicle-mediated transport"/>
    <property type="evidence" value="ECO:0007669"/>
    <property type="project" value="TreeGrafter"/>
</dbReference>
<dbReference type="CDD" id="cd15867">
    <property type="entry name" value="R-SNARE_YKT6"/>
    <property type="match status" value="1"/>
</dbReference>
<proteinExistence type="inferred from homology"/>